<dbReference type="InterPro" id="IPR050534">
    <property type="entry name" value="Coronavir_polyprotein_1ab"/>
</dbReference>
<dbReference type="InterPro" id="IPR027417">
    <property type="entry name" value="P-loop_NTPase"/>
</dbReference>
<feature type="compositionally biased region" description="Low complexity" evidence="12">
    <location>
        <begin position="544"/>
        <end position="555"/>
    </location>
</feature>
<evidence type="ECO:0000259" key="13">
    <source>
        <dbReference type="SMART" id="SM00487"/>
    </source>
</evidence>
<dbReference type="CDD" id="cd18808">
    <property type="entry name" value="SF1_C_Upf1"/>
    <property type="match status" value="1"/>
</dbReference>
<evidence type="ECO:0000256" key="3">
    <source>
        <dbReference type="ARBA" id="ARBA00007913"/>
    </source>
</evidence>
<dbReference type="Gene3D" id="3.40.50.300">
    <property type="entry name" value="P-loop containing nucleotide triphosphate hydrolases"/>
    <property type="match status" value="2"/>
</dbReference>
<keyword evidence="9" id="KW-0067">ATP-binding</keyword>
<dbReference type="Pfam" id="PF13087">
    <property type="entry name" value="AAA_12"/>
    <property type="match status" value="1"/>
</dbReference>
<dbReference type="HOGENOM" id="CLU_001666_8_2_1"/>
<proteinExistence type="inferred from homology"/>
<dbReference type="InterPro" id="IPR048761">
    <property type="entry name" value="SMUBP-2_HCS1_1B"/>
</dbReference>
<evidence type="ECO:0000313" key="15">
    <source>
        <dbReference type="Proteomes" id="UP000000689"/>
    </source>
</evidence>
<evidence type="ECO:0000256" key="12">
    <source>
        <dbReference type="SAM" id="MobiDB-lite"/>
    </source>
</evidence>
<dbReference type="InterPro" id="IPR004483">
    <property type="entry name" value="SMUBP-2/Hcs1-like"/>
</dbReference>
<dbReference type="Proteomes" id="UP000000689">
    <property type="component" value="Chromosome 3"/>
</dbReference>
<dbReference type="OMA" id="TIIHGPP"/>
<dbReference type="GO" id="GO:0016787">
    <property type="term" value="F:hydrolase activity"/>
    <property type="evidence" value="ECO:0007669"/>
    <property type="project" value="UniProtKB-KW"/>
</dbReference>
<dbReference type="GO" id="GO:0033203">
    <property type="term" value="C:DNA helicase A complex"/>
    <property type="evidence" value="ECO:0007669"/>
    <property type="project" value="EnsemblFungi"/>
</dbReference>
<evidence type="ECO:0000256" key="6">
    <source>
        <dbReference type="ARBA" id="ARBA00022741"/>
    </source>
</evidence>
<reference evidence="14 15" key="1">
    <citation type="journal article" date="2011" name="Proc. Natl. Acad. Sci. U.S.A.">
        <title>Evolutionary erosion of yeast sex chromosomes by mating-type switching accidents.</title>
        <authorList>
            <person name="Gordon J.L."/>
            <person name="Armisen D."/>
            <person name="Proux-Wera E."/>
            <person name="Oheigeartaigh S.S."/>
            <person name="Byrne K.P."/>
            <person name="Wolfe K.H."/>
        </authorList>
    </citation>
    <scope>NUCLEOTIDE SEQUENCE [LARGE SCALE GENOMIC DNA]</scope>
    <source>
        <strain evidence="15">ATCC 10597 / BCRC 20456 / CBS 421 / NBRC 0211 / NRRL Y-12639</strain>
    </source>
</reference>
<accession>G0W7C4</accession>
<dbReference type="InterPro" id="IPR047187">
    <property type="entry name" value="SF1_C_Upf1"/>
</dbReference>
<evidence type="ECO:0000256" key="5">
    <source>
        <dbReference type="ARBA" id="ARBA00022490"/>
    </source>
</evidence>
<dbReference type="KEGG" id="ndi:NDAI_0C00240"/>
<dbReference type="InterPro" id="IPR041679">
    <property type="entry name" value="DNA2/NAM7-like_C"/>
</dbReference>
<name>G0W7C4_NAUDC</name>
<evidence type="ECO:0000256" key="11">
    <source>
        <dbReference type="ARBA" id="ARBA00048432"/>
    </source>
</evidence>
<dbReference type="NCBIfam" id="TIGR00376">
    <property type="entry name" value="IGHMBP2 family helicase"/>
    <property type="match status" value="1"/>
</dbReference>
<keyword evidence="5" id="KW-0963">Cytoplasm</keyword>
<evidence type="ECO:0000256" key="8">
    <source>
        <dbReference type="ARBA" id="ARBA00022806"/>
    </source>
</evidence>
<feature type="domain" description="Helicase ATP-binding" evidence="13">
    <location>
        <begin position="214"/>
        <end position="481"/>
    </location>
</feature>
<feature type="region of interest" description="Disordered" evidence="12">
    <location>
        <begin position="96"/>
        <end position="115"/>
    </location>
</feature>
<keyword evidence="10" id="KW-0539">Nucleus</keyword>
<sequence length="699" mass="79211">MNKQLASKFLDAISHERDQDVEITSQLLNSLPLSKLIENGYAISNLLLENIKTGLGGKLYLELSPDNAINDSIVNNGNIKTGDIVLIKPLISHSNKAKHHRNKKAHEHNGDIDTNDTDNIQCDGTIFKISDQQITIALNESSQEPQENITTKLYSFNRLYLLKTTNTITYKRMESTMRKLSEFEGIPSNKIIQYLLNERPFLKQTTSSNNIQFHNENLNQSQREAIKFALINDISIIHGPPGTGKTYTLIELIQQLVERGQRILVCGPSNISVDTILERLNGVLPGNLLLRIGHPARLLDSNLRHSLDILSKSGDAGAIVKDIYHDIDKTISGIKKLKSYKDKRESWKEVKELRKELRIRERKVINDLILEAKVVVATLHGSSSRDLCKLYNDESVTSLFDTLIIDEVSQSLEPQCWIPLISHYKSDISKLVLAGDNKQLPPTIKTEDNKLVQKLLQTTLFDRLVSIYGDQFRKLLNVQYRMNEEIMEFSSNEMYEGKLLADVTVASHLLSDLSGVDSNEDTDIPLIWYDTQGDEFMESVSDSNTNNNNNNNNNNPLASSKFNENEALVVKDHVEKLIASNVPQECIGIISPYSAQVNLLKSLIRTDYPLIEISTVDGFQGREKEVIILSLVRSNDKFEVGFLSDDRRLNVAMTRPKRQLCVVGNIECLQRSQVPFLKKWADWSEENSEIRYPDINDLL</sequence>
<feature type="compositionally biased region" description="Basic residues" evidence="12">
    <location>
        <begin position="96"/>
        <end position="106"/>
    </location>
</feature>
<dbReference type="PANTHER" id="PTHR43788:SF8">
    <property type="entry name" value="DNA-BINDING PROTEIN SMUBP-2"/>
    <property type="match status" value="1"/>
</dbReference>
<evidence type="ECO:0000256" key="7">
    <source>
        <dbReference type="ARBA" id="ARBA00022801"/>
    </source>
</evidence>
<evidence type="ECO:0000256" key="2">
    <source>
        <dbReference type="ARBA" id="ARBA00004496"/>
    </source>
</evidence>
<dbReference type="GO" id="GO:0003677">
    <property type="term" value="F:DNA binding"/>
    <property type="evidence" value="ECO:0007669"/>
    <property type="project" value="InterPro"/>
</dbReference>
<dbReference type="GO" id="GO:0043601">
    <property type="term" value="C:nuclear replisome"/>
    <property type="evidence" value="ECO:0007669"/>
    <property type="project" value="EnsemblFungi"/>
</dbReference>
<keyword evidence="8" id="KW-0347">Helicase</keyword>
<comment type="similarity">
    <text evidence="3">Belongs to the DNA2/NAM7 helicase family.</text>
</comment>
<dbReference type="Pfam" id="PF21138">
    <property type="entry name" value="SMUBP-2_HCS1_1B"/>
    <property type="match status" value="1"/>
</dbReference>
<dbReference type="OrthoDB" id="6513042at2759"/>
<comment type="catalytic activity">
    <reaction evidence="11">
        <text>ATP + H2O = ADP + phosphate + H(+)</text>
        <dbReference type="Rhea" id="RHEA:13065"/>
        <dbReference type="ChEBI" id="CHEBI:15377"/>
        <dbReference type="ChEBI" id="CHEBI:15378"/>
        <dbReference type="ChEBI" id="CHEBI:30616"/>
        <dbReference type="ChEBI" id="CHEBI:43474"/>
        <dbReference type="ChEBI" id="CHEBI:456216"/>
        <dbReference type="EC" id="3.6.4.12"/>
    </reaction>
    <physiologicalReaction direction="left-to-right" evidence="11">
        <dbReference type="Rhea" id="RHEA:13066"/>
    </physiologicalReaction>
</comment>
<dbReference type="GO" id="GO:0006301">
    <property type="term" value="P:DNA damage tolerance"/>
    <property type="evidence" value="ECO:0007669"/>
    <property type="project" value="EnsemblFungi"/>
</dbReference>
<comment type="subcellular location">
    <subcellularLocation>
        <location evidence="2">Cytoplasm</location>
    </subcellularLocation>
    <subcellularLocation>
        <location evidence="1">Nucleus</location>
    </subcellularLocation>
</comment>
<dbReference type="RefSeq" id="XP_003668928.1">
    <property type="nucleotide sequence ID" value="XM_003668880.1"/>
</dbReference>
<dbReference type="InterPro" id="IPR041677">
    <property type="entry name" value="DNA2/NAM7_AAA_11"/>
</dbReference>
<evidence type="ECO:0000256" key="10">
    <source>
        <dbReference type="ARBA" id="ARBA00023242"/>
    </source>
</evidence>
<dbReference type="PANTHER" id="PTHR43788">
    <property type="entry name" value="DNA2/NAM7 HELICASE FAMILY MEMBER"/>
    <property type="match status" value="1"/>
</dbReference>
<dbReference type="GO" id="GO:0005737">
    <property type="term" value="C:cytoplasm"/>
    <property type="evidence" value="ECO:0007669"/>
    <property type="project" value="UniProtKB-SubCell"/>
</dbReference>
<dbReference type="Gene3D" id="2.40.30.270">
    <property type="match status" value="1"/>
</dbReference>
<feature type="region of interest" description="Disordered" evidence="12">
    <location>
        <begin position="538"/>
        <end position="559"/>
    </location>
</feature>
<evidence type="ECO:0000256" key="4">
    <source>
        <dbReference type="ARBA" id="ARBA00012551"/>
    </source>
</evidence>
<dbReference type="GO" id="GO:0003723">
    <property type="term" value="F:RNA binding"/>
    <property type="evidence" value="ECO:0007669"/>
    <property type="project" value="InterPro"/>
</dbReference>
<protein>
    <recommendedName>
        <fullName evidence="4">DNA helicase</fullName>
        <ecNumber evidence="4">3.6.4.12</ecNumber>
    </recommendedName>
</protein>
<organism evidence="14 15">
    <name type="scientific">Naumovozyma dairenensis (strain ATCC 10597 / BCRC 20456 / CBS 421 / NBRC 0211 / NRRL Y-12639)</name>
    <name type="common">Saccharomyces dairenensis</name>
    <dbReference type="NCBI Taxonomy" id="1071378"/>
    <lineage>
        <taxon>Eukaryota</taxon>
        <taxon>Fungi</taxon>
        <taxon>Dikarya</taxon>
        <taxon>Ascomycota</taxon>
        <taxon>Saccharomycotina</taxon>
        <taxon>Saccharomycetes</taxon>
        <taxon>Saccharomycetales</taxon>
        <taxon>Saccharomycetaceae</taxon>
        <taxon>Naumovozyma</taxon>
    </lineage>
</organism>
<dbReference type="SUPFAM" id="SSF52540">
    <property type="entry name" value="P-loop containing nucleoside triphosphate hydrolases"/>
    <property type="match status" value="1"/>
</dbReference>
<dbReference type="GeneID" id="11496460"/>
<evidence type="ECO:0000256" key="9">
    <source>
        <dbReference type="ARBA" id="ARBA00022840"/>
    </source>
</evidence>
<dbReference type="GO" id="GO:0005524">
    <property type="term" value="F:ATP binding"/>
    <property type="evidence" value="ECO:0007669"/>
    <property type="project" value="UniProtKB-KW"/>
</dbReference>
<dbReference type="AlphaFoldDB" id="G0W7C4"/>
<evidence type="ECO:0000313" key="14">
    <source>
        <dbReference type="EMBL" id="CCD23685.1"/>
    </source>
</evidence>
<dbReference type="EC" id="3.6.4.12" evidence="4"/>
<dbReference type="CDD" id="cd18044">
    <property type="entry name" value="DEXXQc_SMUBP2"/>
    <property type="match status" value="1"/>
</dbReference>
<dbReference type="GO" id="GO:0043139">
    <property type="term" value="F:5'-3' DNA helicase activity"/>
    <property type="evidence" value="ECO:0007669"/>
    <property type="project" value="EnsemblFungi"/>
</dbReference>
<dbReference type="SMART" id="SM00487">
    <property type="entry name" value="DEXDc"/>
    <property type="match status" value="1"/>
</dbReference>
<keyword evidence="7" id="KW-0378">Hydrolase</keyword>
<keyword evidence="15" id="KW-1185">Reference proteome</keyword>
<dbReference type="Pfam" id="PF13086">
    <property type="entry name" value="AAA_11"/>
    <property type="match status" value="1"/>
</dbReference>
<dbReference type="eggNOG" id="KOG1803">
    <property type="taxonomic scope" value="Eukaryota"/>
</dbReference>
<keyword evidence="6" id="KW-0547">Nucleotide-binding</keyword>
<dbReference type="FunFam" id="3.40.50.300:FF:000326">
    <property type="entry name" value="P-loop containing nucleoside triphosphate hydrolase"/>
    <property type="match status" value="1"/>
</dbReference>
<dbReference type="InterPro" id="IPR014001">
    <property type="entry name" value="Helicase_ATP-bd"/>
</dbReference>
<gene>
    <name evidence="14" type="primary">NDAI0C00240</name>
    <name evidence="14" type="ordered locus">NDAI_0C00240</name>
</gene>
<evidence type="ECO:0000256" key="1">
    <source>
        <dbReference type="ARBA" id="ARBA00004123"/>
    </source>
</evidence>
<dbReference type="EMBL" id="HE580269">
    <property type="protein sequence ID" value="CCD23685.1"/>
    <property type="molecule type" value="Genomic_DNA"/>
</dbReference>